<evidence type="ECO:0000313" key="2">
    <source>
        <dbReference type="EMBL" id="GAA2586125.1"/>
    </source>
</evidence>
<reference evidence="3" key="1">
    <citation type="journal article" date="2019" name="Int. J. Syst. Evol. Microbiol.">
        <title>The Global Catalogue of Microorganisms (GCM) 10K type strain sequencing project: providing services to taxonomists for standard genome sequencing and annotation.</title>
        <authorList>
            <consortium name="The Broad Institute Genomics Platform"/>
            <consortium name="The Broad Institute Genome Sequencing Center for Infectious Disease"/>
            <person name="Wu L."/>
            <person name="Ma J."/>
        </authorList>
    </citation>
    <scope>NUCLEOTIDE SEQUENCE [LARGE SCALE GENOMIC DNA]</scope>
    <source>
        <strain evidence="3">JCM 6833</strain>
    </source>
</reference>
<keyword evidence="3" id="KW-1185">Reference proteome</keyword>
<feature type="domain" description="Bacterial bifunctional deaminase-reductase C-terminal" evidence="1">
    <location>
        <begin position="3"/>
        <end position="172"/>
    </location>
</feature>
<dbReference type="PANTHER" id="PTHR38011">
    <property type="entry name" value="DIHYDROFOLATE REDUCTASE FAMILY PROTEIN (AFU_ORTHOLOGUE AFUA_8G06820)"/>
    <property type="match status" value="1"/>
</dbReference>
<organism evidence="2 3">
    <name type="scientific">Actinomadura fulvescens</name>
    <dbReference type="NCBI Taxonomy" id="46160"/>
    <lineage>
        <taxon>Bacteria</taxon>
        <taxon>Bacillati</taxon>
        <taxon>Actinomycetota</taxon>
        <taxon>Actinomycetes</taxon>
        <taxon>Streptosporangiales</taxon>
        <taxon>Thermomonosporaceae</taxon>
        <taxon>Actinomadura</taxon>
    </lineage>
</organism>
<gene>
    <name evidence="2" type="ORF">GCM10010411_18570</name>
</gene>
<proteinExistence type="predicted"/>
<dbReference type="EMBL" id="BAAATD010000002">
    <property type="protein sequence ID" value="GAA2586125.1"/>
    <property type="molecule type" value="Genomic_DNA"/>
</dbReference>
<dbReference type="Pfam" id="PF01872">
    <property type="entry name" value="RibD_C"/>
    <property type="match status" value="1"/>
</dbReference>
<dbReference type="SUPFAM" id="SSF53597">
    <property type="entry name" value="Dihydrofolate reductase-like"/>
    <property type="match status" value="1"/>
</dbReference>
<dbReference type="InterPro" id="IPR002734">
    <property type="entry name" value="RibDG_C"/>
</dbReference>
<accession>A0ABP6BTG1</accession>
<dbReference type="RefSeq" id="WP_344539624.1">
    <property type="nucleotide sequence ID" value="NZ_BAAATD010000002.1"/>
</dbReference>
<dbReference type="PANTHER" id="PTHR38011:SF11">
    <property type="entry name" value="2,5-DIAMINO-6-RIBOSYLAMINO-4(3H)-PYRIMIDINONE 5'-PHOSPHATE REDUCTASE"/>
    <property type="match status" value="1"/>
</dbReference>
<dbReference type="Gene3D" id="3.40.430.10">
    <property type="entry name" value="Dihydrofolate Reductase, subunit A"/>
    <property type="match status" value="1"/>
</dbReference>
<sequence>MGKLVVSVFVTIDGVIERPDRWAFQYVSGDSVEHSLKQIRQAEALLLGRFTYEGFAAAWPYLSDDAGYADKLNAMPKYAVSATLERAEWNNTTVIRENVLHEIGKLKAELSGDLLVFGSGELVRRLLPHDVIDEIRLITCPVVMGEGERLFDGGMPTTFDLVDVTAFRSGAIVLTYAPTGHDPALP</sequence>
<protein>
    <submittedName>
        <fullName evidence="2">Dihydrofolate reductase family protein</fullName>
    </submittedName>
</protein>
<comment type="caution">
    <text evidence="2">The sequence shown here is derived from an EMBL/GenBank/DDBJ whole genome shotgun (WGS) entry which is preliminary data.</text>
</comment>
<evidence type="ECO:0000313" key="3">
    <source>
        <dbReference type="Proteomes" id="UP001501509"/>
    </source>
</evidence>
<dbReference type="InterPro" id="IPR050765">
    <property type="entry name" value="Riboflavin_Biosynth_HTPR"/>
</dbReference>
<dbReference type="InterPro" id="IPR024072">
    <property type="entry name" value="DHFR-like_dom_sf"/>
</dbReference>
<evidence type="ECO:0000259" key="1">
    <source>
        <dbReference type="Pfam" id="PF01872"/>
    </source>
</evidence>
<name>A0ABP6BTG1_9ACTN</name>
<dbReference type="Proteomes" id="UP001501509">
    <property type="component" value="Unassembled WGS sequence"/>
</dbReference>